<evidence type="ECO:0000313" key="1">
    <source>
        <dbReference type="EMBL" id="JAP19305.1"/>
    </source>
</evidence>
<accession>A0A0V0HHJ3</accession>
<reference evidence="1" key="1">
    <citation type="submission" date="2015-12" db="EMBL/GenBank/DDBJ databases">
        <title>Gene expression during late stages of embryo sac development: a critical building block for successful pollen-pistil interactions.</title>
        <authorList>
            <person name="Liu Y."/>
            <person name="Joly V."/>
            <person name="Sabar M."/>
            <person name="Matton D.P."/>
        </authorList>
    </citation>
    <scope>NUCLEOTIDE SEQUENCE</scope>
</reference>
<protein>
    <submittedName>
        <fullName evidence="1">Putative ovule protein</fullName>
    </submittedName>
</protein>
<organism evidence="1">
    <name type="scientific">Solanum chacoense</name>
    <name type="common">Chaco potato</name>
    <dbReference type="NCBI Taxonomy" id="4108"/>
    <lineage>
        <taxon>Eukaryota</taxon>
        <taxon>Viridiplantae</taxon>
        <taxon>Streptophyta</taxon>
        <taxon>Embryophyta</taxon>
        <taxon>Tracheophyta</taxon>
        <taxon>Spermatophyta</taxon>
        <taxon>Magnoliopsida</taxon>
        <taxon>eudicotyledons</taxon>
        <taxon>Gunneridae</taxon>
        <taxon>Pentapetalae</taxon>
        <taxon>asterids</taxon>
        <taxon>lamiids</taxon>
        <taxon>Solanales</taxon>
        <taxon>Solanaceae</taxon>
        <taxon>Solanoideae</taxon>
        <taxon>Solaneae</taxon>
        <taxon>Solanum</taxon>
    </lineage>
</organism>
<dbReference type="EMBL" id="GEDG01020220">
    <property type="protein sequence ID" value="JAP19305.1"/>
    <property type="molecule type" value="Transcribed_RNA"/>
</dbReference>
<proteinExistence type="predicted"/>
<name>A0A0V0HHJ3_SOLCH</name>
<dbReference type="AlphaFoldDB" id="A0A0V0HHJ3"/>
<sequence>MEKALKTFPLVFVPKPSTPTRTLPTYSTDTFNQLCFLLYSVRQRGIEDFEVSCAIALKAELERIQLTYWFFFFVRKKKEKQVDETFRHSHLGLLCRHVLLEFSLYPSNKQHSSLNLQPNRSQLKNAH</sequence>